<comment type="similarity">
    <text evidence="7">Belongs to the transcriptional regulatory Rex family.</text>
</comment>
<dbReference type="PANTHER" id="PTHR35786:SF1">
    <property type="entry name" value="REDOX-SENSING TRANSCRIPTIONAL REPRESSOR REX 1"/>
    <property type="match status" value="1"/>
</dbReference>
<dbReference type="EMBL" id="JAOTML010000004">
    <property type="protein sequence ID" value="MCY3053249.1"/>
    <property type="molecule type" value="Genomic_DNA"/>
</dbReference>
<dbReference type="Pfam" id="PF02629">
    <property type="entry name" value="CoA_binding"/>
    <property type="match status" value="1"/>
</dbReference>
<dbReference type="InterPro" id="IPR036291">
    <property type="entry name" value="NAD(P)-bd_dom_sf"/>
</dbReference>
<dbReference type="InterPro" id="IPR036388">
    <property type="entry name" value="WH-like_DNA-bd_sf"/>
</dbReference>
<dbReference type="Proteomes" id="UP000594771">
    <property type="component" value="Chromosome"/>
</dbReference>
<keyword evidence="1 7" id="KW-0963">Cytoplasm</keyword>
<keyword evidence="5 7" id="KW-0238">DNA-binding</keyword>
<protein>
    <recommendedName>
        <fullName evidence="7">Redox-sensing transcriptional repressor Rex</fullName>
    </recommendedName>
</protein>
<dbReference type="GO" id="GO:0051775">
    <property type="term" value="P:response to redox state"/>
    <property type="evidence" value="ECO:0007669"/>
    <property type="project" value="InterPro"/>
</dbReference>
<dbReference type="NCBIfam" id="NF003991">
    <property type="entry name" value="PRK05472.1-5"/>
    <property type="match status" value="1"/>
</dbReference>
<dbReference type="Gene3D" id="1.10.10.10">
    <property type="entry name" value="Winged helix-like DNA-binding domain superfamily/Winged helix DNA-binding domain"/>
    <property type="match status" value="1"/>
</dbReference>
<keyword evidence="6 7" id="KW-0804">Transcription</keyword>
<dbReference type="SUPFAM" id="SSF51735">
    <property type="entry name" value="NAD(P)-binding Rossmann-fold domains"/>
    <property type="match status" value="1"/>
</dbReference>
<name>A0A120I9K1_9LACT</name>
<dbReference type="NCBIfam" id="NF003996">
    <property type="entry name" value="PRK05472.2-5"/>
    <property type="match status" value="1"/>
</dbReference>
<keyword evidence="4 7" id="KW-0520">NAD</keyword>
<evidence type="ECO:0000256" key="4">
    <source>
        <dbReference type="ARBA" id="ARBA00023027"/>
    </source>
</evidence>
<dbReference type="NCBIfam" id="NF003989">
    <property type="entry name" value="PRK05472.1-3"/>
    <property type="match status" value="1"/>
</dbReference>
<sequence length="217" mass="24365">MKEIPRATARRLPLYYRYLHNFKNMGKTRISSSELSDAIKVDSATIRRDFSHFGALGKRGYGYDVEALLDFFSRQLYQDRLTTVALIGVGNLGNALLNYNFKRTNNIRIGAAFDINPEIVGTVHSGVPVYPMSELKERIQEMEILIAIMTVPEKVAQDTVSELGEAGIQGILNFTPVVLDVPEDIHVQNVDLANELQTLIYYIGNRNGNNKKKNSSN</sequence>
<dbReference type="RefSeq" id="WP_060777654.1">
    <property type="nucleotide sequence ID" value="NZ_CAJHLF010000001.1"/>
</dbReference>
<dbReference type="GO" id="GO:0045892">
    <property type="term" value="P:negative regulation of DNA-templated transcription"/>
    <property type="evidence" value="ECO:0007669"/>
    <property type="project" value="InterPro"/>
</dbReference>
<dbReference type="GO" id="GO:0005737">
    <property type="term" value="C:cytoplasm"/>
    <property type="evidence" value="ECO:0007669"/>
    <property type="project" value="UniProtKB-SubCell"/>
</dbReference>
<comment type="subunit">
    <text evidence="7">Homodimer.</text>
</comment>
<dbReference type="OrthoDB" id="9784760at2"/>
<reference evidence="9" key="2">
    <citation type="submission" date="2022-09" db="EMBL/GenBank/DDBJ databases">
        <title>Aerococcus urinae taxonomy study.</title>
        <authorList>
            <person name="Christensen J."/>
            <person name="Senneby E."/>
        </authorList>
    </citation>
    <scope>NUCLEOTIDE SEQUENCE</scope>
    <source>
        <strain evidence="9">NLD-066-U95</strain>
    </source>
</reference>
<proteinExistence type="inferred from homology"/>
<dbReference type="InterPro" id="IPR036390">
    <property type="entry name" value="WH_DNA-bd_sf"/>
</dbReference>
<dbReference type="Pfam" id="PF06971">
    <property type="entry name" value="Put_DNA-bind_N"/>
    <property type="match status" value="1"/>
</dbReference>
<dbReference type="Gene3D" id="3.40.50.720">
    <property type="entry name" value="NAD(P)-binding Rossmann-like Domain"/>
    <property type="match status" value="1"/>
</dbReference>
<comment type="subcellular location">
    <subcellularLocation>
        <location evidence="7">Cytoplasm</location>
    </subcellularLocation>
</comment>
<evidence type="ECO:0000313" key="10">
    <source>
        <dbReference type="EMBL" id="QPS01523.1"/>
    </source>
</evidence>
<dbReference type="AlphaFoldDB" id="A0A120I9K1"/>
<organism evidence="10 11">
    <name type="scientific">Aerococcus urinae</name>
    <dbReference type="NCBI Taxonomy" id="1376"/>
    <lineage>
        <taxon>Bacteria</taxon>
        <taxon>Bacillati</taxon>
        <taxon>Bacillota</taxon>
        <taxon>Bacilli</taxon>
        <taxon>Lactobacillales</taxon>
        <taxon>Aerococcaceae</taxon>
        <taxon>Aerococcus</taxon>
    </lineage>
</organism>
<dbReference type="InterPro" id="IPR022876">
    <property type="entry name" value="Tscrpt_rep_Rex"/>
</dbReference>
<keyword evidence="2 7" id="KW-0678">Repressor</keyword>
<dbReference type="NCBIfam" id="NF003995">
    <property type="entry name" value="PRK05472.2-4"/>
    <property type="match status" value="1"/>
</dbReference>
<comment type="function">
    <text evidence="7">Modulates transcription in response to changes in cellular NADH/NAD(+) redox state.</text>
</comment>
<dbReference type="EMBL" id="CP065662">
    <property type="protein sequence ID" value="QPS01523.1"/>
    <property type="molecule type" value="Genomic_DNA"/>
</dbReference>
<dbReference type="InterPro" id="IPR009718">
    <property type="entry name" value="Rex_DNA-bd_C_dom"/>
</dbReference>
<feature type="DNA-binding region" description="H-T-H motif" evidence="7">
    <location>
        <begin position="14"/>
        <end position="53"/>
    </location>
</feature>
<dbReference type="SUPFAM" id="SSF46785">
    <property type="entry name" value="Winged helix' DNA-binding domain"/>
    <property type="match status" value="1"/>
</dbReference>
<dbReference type="HAMAP" id="MF_01131">
    <property type="entry name" value="Rex"/>
    <property type="match status" value="1"/>
</dbReference>
<dbReference type="KEGG" id="aun:AWM73_00905"/>
<evidence type="ECO:0000313" key="9">
    <source>
        <dbReference type="EMBL" id="MCY3053249.1"/>
    </source>
</evidence>
<keyword evidence="12" id="KW-1185">Reference proteome</keyword>
<dbReference type="PANTHER" id="PTHR35786">
    <property type="entry name" value="REDOX-SENSING TRANSCRIPTIONAL REPRESSOR REX"/>
    <property type="match status" value="1"/>
</dbReference>
<gene>
    <name evidence="7" type="primary">rex</name>
    <name evidence="10" type="ORF">I6G68_00110</name>
    <name evidence="9" type="ORF">ODY43_04515</name>
</gene>
<evidence type="ECO:0000256" key="6">
    <source>
        <dbReference type="ARBA" id="ARBA00023163"/>
    </source>
</evidence>
<evidence type="ECO:0000256" key="2">
    <source>
        <dbReference type="ARBA" id="ARBA00022491"/>
    </source>
</evidence>
<dbReference type="NCBIfam" id="NF003994">
    <property type="entry name" value="PRK05472.2-3"/>
    <property type="match status" value="1"/>
</dbReference>
<keyword evidence="3 7" id="KW-0805">Transcription regulation</keyword>
<dbReference type="Proteomes" id="UP001069145">
    <property type="component" value="Unassembled WGS sequence"/>
</dbReference>
<evidence type="ECO:0000259" key="8">
    <source>
        <dbReference type="SMART" id="SM00881"/>
    </source>
</evidence>
<dbReference type="GO" id="GO:0003700">
    <property type="term" value="F:DNA-binding transcription factor activity"/>
    <property type="evidence" value="ECO:0007669"/>
    <property type="project" value="UniProtKB-UniRule"/>
</dbReference>
<evidence type="ECO:0000256" key="7">
    <source>
        <dbReference type="HAMAP-Rule" id="MF_01131"/>
    </source>
</evidence>
<evidence type="ECO:0000313" key="11">
    <source>
        <dbReference type="Proteomes" id="UP000594771"/>
    </source>
</evidence>
<feature type="binding site" evidence="7">
    <location>
        <begin position="88"/>
        <end position="93"/>
    </location>
    <ligand>
        <name>NAD(+)</name>
        <dbReference type="ChEBI" id="CHEBI:57540"/>
    </ligand>
</feature>
<dbReference type="InterPro" id="IPR003781">
    <property type="entry name" value="CoA-bd"/>
</dbReference>
<dbReference type="InterPro" id="IPR058203">
    <property type="entry name" value="Rex_bacilli-type"/>
</dbReference>
<dbReference type="GO" id="GO:0003677">
    <property type="term" value="F:DNA binding"/>
    <property type="evidence" value="ECO:0007669"/>
    <property type="project" value="UniProtKB-UniRule"/>
</dbReference>
<reference evidence="10 11" key="1">
    <citation type="submission" date="2020-12" db="EMBL/GenBank/DDBJ databases">
        <title>FDA dAtabase for Regulatory Grade micrObial Sequences (FDA-ARGOS): Supporting development and validation of Infectious Disease Dx tests.</title>
        <authorList>
            <person name="Sproer C."/>
            <person name="Gronow S."/>
            <person name="Severitt S."/>
            <person name="Schroder I."/>
            <person name="Tallon L."/>
            <person name="Sadzewicz L."/>
            <person name="Zhao X."/>
            <person name="Boylan J."/>
            <person name="Ott S."/>
            <person name="Bowen H."/>
            <person name="Vavikolanu K."/>
            <person name="Mehta A."/>
            <person name="Aluvathingal J."/>
            <person name="Nadendla S."/>
            <person name="Lowell S."/>
            <person name="Myers T."/>
            <person name="Yan Y."/>
            <person name="Sichtig H."/>
        </authorList>
    </citation>
    <scope>NUCLEOTIDE SEQUENCE [LARGE SCALE GENOMIC DNA]</scope>
    <source>
        <strain evidence="10 11">FDAARGOS_911</strain>
    </source>
</reference>
<evidence type="ECO:0000256" key="3">
    <source>
        <dbReference type="ARBA" id="ARBA00023015"/>
    </source>
</evidence>
<dbReference type="SMART" id="SM00881">
    <property type="entry name" value="CoA_binding"/>
    <property type="match status" value="1"/>
</dbReference>
<evidence type="ECO:0000256" key="1">
    <source>
        <dbReference type="ARBA" id="ARBA00022490"/>
    </source>
</evidence>
<dbReference type="GeneID" id="35767768"/>
<evidence type="ECO:0000313" key="12">
    <source>
        <dbReference type="Proteomes" id="UP001069145"/>
    </source>
</evidence>
<accession>A0A120I9K1</accession>
<feature type="domain" description="CoA-binding" evidence="8">
    <location>
        <begin position="77"/>
        <end position="178"/>
    </location>
</feature>
<evidence type="ECO:0000256" key="5">
    <source>
        <dbReference type="ARBA" id="ARBA00023125"/>
    </source>
</evidence>